<evidence type="ECO:0000313" key="7">
    <source>
        <dbReference type="EMBL" id="KAK5583384.1"/>
    </source>
</evidence>
<dbReference type="PANTHER" id="PTHR48208">
    <property type="entry name" value="CENTROMERE PROTEIN I"/>
    <property type="match status" value="1"/>
</dbReference>
<reference evidence="7 8" key="1">
    <citation type="submission" date="2023-11" db="EMBL/GenBank/DDBJ databases">
        <title>Dfirmibasis_genome.</title>
        <authorList>
            <person name="Edelbroek B."/>
            <person name="Kjellin J."/>
            <person name="Jerlstrom-Hultqvist J."/>
            <person name="Soderbom F."/>
        </authorList>
    </citation>
    <scope>NUCLEOTIDE SEQUENCE [LARGE SCALE GENOMIC DNA]</scope>
    <source>
        <strain evidence="7 8">TNS-C-14</strain>
    </source>
</reference>
<comment type="caution">
    <text evidence="7">The sequence shown here is derived from an EMBL/GenBank/DDBJ whole genome shotgun (WGS) entry which is preliminary data.</text>
</comment>
<comment type="subcellular location">
    <subcellularLocation>
        <location evidence="2">Chromosome</location>
        <location evidence="2">Centromere</location>
    </subcellularLocation>
    <subcellularLocation>
        <location evidence="1">Nucleus</location>
    </subcellularLocation>
</comment>
<proteinExistence type="inferred from homology"/>
<protein>
    <submittedName>
        <fullName evidence="7">Uncharacterized protein</fullName>
    </submittedName>
</protein>
<evidence type="ECO:0000256" key="3">
    <source>
        <dbReference type="ARBA" id="ARBA00005470"/>
    </source>
</evidence>
<dbReference type="Pfam" id="PF07778">
    <property type="entry name" value="CENP-I"/>
    <property type="match status" value="1"/>
</dbReference>
<organism evidence="7 8">
    <name type="scientific">Dictyostelium firmibasis</name>
    <dbReference type="NCBI Taxonomy" id="79012"/>
    <lineage>
        <taxon>Eukaryota</taxon>
        <taxon>Amoebozoa</taxon>
        <taxon>Evosea</taxon>
        <taxon>Eumycetozoa</taxon>
        <taxon>Dictyostelia</taxon>
        <taxon>Dictyosteliales</taxon>
        <taxon>Dictyosteliaceae</taxon>
        <taxon>Dictyostelium</taxon>
    </lineage>
</organism>
<sequence>MKGNQENKDIESFKLSESITKKTIERNSSPNRIILTIDNKDFEDSLKIVFNYIKKKINEDKNSNKRSKRQKVNIKKQENLLEYTYEDVYEKSIKNIITYINKNSVDRRQAKLLFKILMVSSDYVPNRTKYKILDNMKLKQGIDDYSLFQLISSMNVDVNLELYIIKSGEWISRWVDILNDSVLSSQYQLFFKLLEYLTIGKSVVKILCKITKRIDCLAYRFKWLKQCCPQTKFYHLKPILEVYERLLNGSNTLKPIIYYSNGEFNGIDDFSSKLDKIIFPELIGDTIVSSSTKNNQYSLHYLSLSTFSNINIERLRNWVSNSLPLLTFHSKSTKDKGSLVSLDGLLKALVKLSDFTLESFPEIDNFLVSFFRVWKGDGNRKEILKLFSRINMCSFSHLFKHFLRPLHCLFEFKDFQFQMDLLECFNYLLLHWLSSDWIKCWSRHVHKRPLFTKKTLNVQYYPTIIHFINYFNSLATIALIHTNDHPLTQHWVIQFFNSCSMIATKFQLPFAIPPPVNICQRLIFLSTHSIPTNRMANVLLNFRQDYSTAPTLTKINHNLPIRELFFKKTPDLKSQQQSLFQFSNFFLAVLKNLKLPEIDHKNSIINNYNNHFFNQNQDQQTFNNRVEEYQTFSIVNSIAFYNFYELFQLVSNSDNRVQYINYLNDLGFNDLFEFILN</sequence>
<keyword evidence="5" id="KW-0539">Nucleus</keyword>
<keyword evidence="6" id="KW-0137">Centromere</keyword>
<evidence type="ECO:0000256" key="4">
    <source>
        <dbReference type="ARBA" id="ARBA00022454"/>
    </source>
</evidence>
<evidence type="ECO:0000313" key="8">
    <source>
        <dbReference type="Proteomes" id="UP001344447"/>
    </source>
</evidence>
<dbReference type="PANTHER" id="PTHR48208:SF2">
    <property type="entry name" value="CENTROMERE PROTEIN I"/>
    <property type="match status" value="1"/>
</dbReference>
<gene>
    <name evidence="7" type="ORF">RB653_004977</name>
</gene>
<name>A0AAN7YSN6_9MYCE</name>
<dbReference type="GO" id="GO:0005634">
    <property type="term" value="C:nucleus"/>
    <property type="evidence" value="ECO:0007669"/>
    <property type="project" value="UniProtKB-SubCell"/>
</dbReference>
<dbReference type="GO" id="GO:0034080">
    <property type="term" value="P:CENP-A containing chromatin assembly"/>
    <property type="evidence" value="ECO:0007669"/>
    <property type="project" value="TreeGrafter"/>
</dbReference>
<evidence type="ECO:0000256" key="1">
    <source>
        <dbReference type="ARBA" id="ARBA00004123"/>
    </source>
</evidence>
<evidence type="ECO:0000256" key="5">
    <source>
        <dbReference type="ARBA" id="ARBA00023242"/>
    </source>
</evidence>
<keyword evidence="8" id="KW-1185">Reference proteome</keyword>
<evidence type="ECO:0000256" key="2">
    <source>
        <dbReference type="ARBA" id="ARBA00004584"/>
    </source>
</evidence>
<dbReference type="AlphaFoldDB" id="A0AAN7YSN6"/>
<comment type="similarity">
    <text evidence="3">Belongs to the CENP-I/CTF3 family.</text>
</comment>
<keyword evidence="4" id="KW-0158">Chromosome</keyword>
<dbReference type="InterPro" id="IPR012485">
    <property type="entry name" value="CENP-I"/>
</dbReference>
<dbReference type="Proteomes" id="UP001344447">
    <property type="component" value="Unassembled WGS sequence"/>
</dbReference>
<dbReference type="GO" id="GO:0000939">
    <property type="term" value="C:inner kinetochore"/>
    <property type="evidence" value="ECO:0007669"/>
    <property type="project" value="TreeGrafter"/>
</dbReference>
<dbReference type="EMBL" id="JAVFKY010000001">
    <property type="protein sequence ID" value="KAK5583384.1"/>
    <property type="molecule type" value="Genomic_DNA"/>
</dbReference>
<evidence type="ECO:0000256" key="6">
    <source>
        <dbReference type="ARBA" id="ARBA00023328"/>
    </source>
</evidence>
<dbReference type="GO" id="GO:0000070">
    <property type="term" value="P:mitotic sister chromatid segregation"/>
    <property type="evidence" value="ECO:0007669"/>
    <property type="project" value="TreeGrafter"/>
</dbReference>
<accession>A0AAN7YSN6</accession>